<feature type="compositionally biased region" description="Basic and acidic residues" evidence="1">
    <location>
        <begin position="199"/>
        <end position="213"/>
    </location>
</feature>
<evidence type="ECO:0000256" key="1">
    <source>
        <dbReference type="SAM" id="MobiDB-lite"/>
    </source>
</evidence>
<dbReference type="Gene3D" id="4.10.280.10">
    <property type="entry name" value="Helix-loop-helix DNA-binding domain"/>
    <property type="match status" value="1"/>
</dbReference>
<dbReference type="SMART" id="SM00353">
    <property type="entry name" value="HLH"/>
    <property type="match status" value="1"/>
</dbReference>
<feature type="compositionally biased region" description="Polar residues" evidence="1">
    <location>
        <begin position="342"/>
        <end position="357"/>
    </location>
</feature>
<accession>A0A6A7C8S9</accession>
<feature type="region of interest" description="Disordered" evidence="1">
    <location>
        <begin position="499"/>
        <end position="526"/>
    </location>
</feature>
<dbReference type="OrthoDB" id="5344169at2759"/>
<feature type="compositionally biased region" description="Polar residues" evidence="1">
    <location>
        <begin position="371"/>
        <end position="381"/>
    </location>
</feature>
<dbReference type="Proteomes" id="UP000799421">
    <property type="component" value="Unassembled WGS sequence"/>
</dbReference>
<protein>
    <recommendedName>
        <fullName evidence="2">BHLH domain-containing protein</fullName>
    </recommendedName>
</protein>
<evidence type="ECO:0000313" key="3">
    <source>
        <dbReference type="EMBL" id="KAF2863385.1"/>
    </source>
</evidence>
<dbReference type="AlphaFoldDB" id="A0A6A7C8S9"/>
<reference evidence="3" key="1">
    <citation type="journal article" date="2020" name="Stud. Mycol.">
        <title>101 Dothideomycetes genomes: a test case for predicting lifestyles and emergence of pathogens.</title>
        <authorList>
            <person name="Haridas S."/>
            <person name="Albert R."/>
            <person name="Binder M."/>
            <person name="Bloem J."/>
            <person name="Labutti K."/>
            <person name="Salamov A."/>
            <person name="Andreopoulos B."/>
            <person name="Baker S."/>
            <person name="Barry K."/>
            <person name="Bills G."/>
            <person name="Bluhm B."/>
            <person name="Cannon C."/>
            <person name="Castanera R."/>
            <person name="Culley D."/>
            <person name="Daum C."/>
            <person name="Ezra D."/>
            <person name="Gonzalez J."/>
            <person name="Henrissat B."/>
            <person name="Kuo A."/>
            <person name="Liang C."/>
            <person name="Lipzen A."/>
            <person name="Lutzoni F."/>
            <person name="Magnuson J."/>
            <person name="Mondo S."/>
            <person name="Nolan M."/>
            <person name="Ohm R."/>
            <person name="Pangilinan J."/>
            <person name="Park H.-J."/>
            <person name="Ramirez L."/>
            <person name="Alfaro M."/>
            <person name="Sun H."/>
            <person name="Tritt A."/>
            <person name="Yoshinaga Y."/>
            <person name="Zwiers L.-H."/>
            <person name="Turgeon B."/>
            <person name="Goodwin S."/>
            <person name="Spatafora J."/>
            <person name="Crous P."/>
            <person name="Grigoriev I."/>
        </authorList>
    </citation>
    <scope>NUCLEOTIDE SEQUENCE</scope>
    <source>
        <strain evidence="3">CBS 480.64</strain>
    </source>
</reference>
<feature type="region of interest" description="Disordered" evidence="1">
    <location>
        <begin position="342"/>
        <end position="433"/>
    </location>
</feature>
<dbReference type="InterPro" id="IPR011598">
    <property type="entry name" value="bHLH_dom"/>
</dbReference>
<sequence>MDTSCWTWSQGKHLADGLGGLTDWPGLEGTDLDYLCLDEESTLPPCELDTPELSKPPKDVGHGLDASIAYLDLKSKSQDGARPSEYFDNDHMPPTPLGHDALIHAATMFPSASGTVQPGALEQESGLTSPLESATETPQLPTTSPMFDLTNDPYFSIPDPFSPSILNDSPWDQPNHATEHALTTSSNAISPIDLNVGDGKQDCLQRQGSKERLQPTAKTAPKRKSNTLIDSVPAEGESDALISLGPPALTSGSTENLHGEAAPEAARPLMGPPPRPSPVLTGSTVISPSLQHHQHGGLAAAATPRSFLANSNTSHPVSSLAVTPIGNPLEIDDFRLPEPATNSNIISASPGSLSNELSDGLVSRKTPKLGPQSTPCSSSIPGSPLPAASPWAQPKEQKETKSGRSKKRNSGASPAIRARISPNIKPNLPQGSNASTQALLASKSNYQNIVEGNHVPGVNYPDALSVGLTSKRASHKLAEQGRRDRMNEALREMQALLPKAVADSPNLGGPDGAADGETRSSSSKAATIEQANVYIRKLQANELLLQQKLERLRKERGPGE</sequence>
<feature type="compositionally biased region" description="Polar residues" evidence="1">
    <location>
        <begin position="125"/>
        <end position="145"/>
    </location>
</feature>
<name>A0A6A7C8S9_9PEZI</name>
<dbReference type="InterPro" id="IPR036638">
    <property type="entry name" value="HLH_DNA-bd_sf"/>
</dbReference>
<dbReference type="EMBL" id="MU005961">
    <property type="protein sequence ID" value="KAF2863385.1"/>
    <property type="molecule type" value="Genomic_DNA"/>
</dbReference>
<dbReference type="SUPFAM" id="SSF47459">
    <property type="entry name" value="HLH, helix-loop-helix DNA-binding domain"/>
    <property type="match status" value="1"/>
</dbReference>
<evidence type="ECO:0000313" key="4">
    <source>
        <dbReference type="Proteomes" id="UP000799421"/>
    </source>
</evidence>
<feature type="domain" description="BHLH" evidence="2">
    <location>
        <begin position="470"/>
        <end position="538"/>
    </location>
</feature>
<dbReference type="GO" id="GO:0046983">
    <property type="term" value="F:protein dimerization activity"/>
    <property type="evidence" value="ECO:0007669"/>
    <property type="project" value="InterPro"/>
</dbReference>
<dbReference type="PROSITE" id="PS50888">
    <property type="entry name" value="BHLH"/>
    <property type="match status" value="1"/>
</dbReference>
<feature type="region of interest" description="Disordered" evidence="1">
    <location>
        <begin position="113"/>
        <end position="148"/>
    </location>
</feature>
<dbReference type="Pfam" id="PF00010">
    <property type="entry name" value="HLH"/>
    <property type="match status" value="1"/>
</dbReference>
<dbReference type="CDD" id="cd11392">
    <property type="entry name" value="bHLH_ScPHO4_like"/>
    <property type="match status" value="1"/>
</dbReference>
<keyword evidence="4" id="KW-1185">Reference proteome</keyword>
<organism evidence="3 4">
    <name type="scientific">Piedraia hortae CBS 480.64</name>
    <dbReference type="NCBI Taxonomy" id="1314780"/>
    <lineage>
        <taxon>Eukaryota</taxon>
        <taxon>Fungi</taxon>
        <taxon>Dikarya</taxon>
        <taxon>Ascomycota</taxon>
        <taxon>Pezizomycotina</taxon>
        <taxon>Dothideomycetes</taxon>
        <taxon>Dothideomycetidae</taxon>
        <taxon>Capnodiales</taxon>
        <taxon>Piedraiaceae</taxon>
        <taxon>Piedraia</taxon>
    </lineage>
</organism>
<feature type="region of interest" description="Disordered" evidence="1">
    <location>
        <begin position="189"/>
        <end position="284"/>
    </location>
</feature>
<proteinExistence type="predicted"/>
<gene>
    <name evidence="3" type="ORF">K470DRAFT_262137</name>
</gene>
<evidence type="ECO:0000259" key="2">
    <source>
        <dbReference type="PROSITE" id="PS50888"/>
    </source>
</evidence>